<feature type="coiled-coil region" evidence="1">
    <location>
        <begin position="183"/>
        <end position="284"/>
    </location>
</feature>
<accession>A0A8X6QB44</accession>
<protein>
    <submittedName>
        <fullName evidence="2">Uncharacterized protein</fullName>
    </submittedName>
</protein>
<dbReference type="Gene3D" id="1.10.287.1490">
    <property type="match status" value="1"/>
</dbReference>
<gene>
    <name evidence="2" type="primary">AVEN_121923_1</name>
    <name evidence="2" type="ORF">NPIL_696581</name>
</gene>
<sequence>MQIRTTAIQSRFISRLQFLTVYNRFRRLAENSELDVEQFQNEMKLLLEYFRCSYNDSERKTNKIFQMITELSKCKETTENLKSQREKDKEIFKEKLLLMEKNLNSYKREEKHLIQMMEKLKADIEALRALERVLKPKTKNFIEARESITPKILKRDIGITCNILVENSSIDLIKKQSSTLITTQEIDSMKRIYETEIERLENQIKIKNQEAKFRYSEVNNLKKQAENKNNQIFQLRKQLTDVSKLEEQEKELLLRNMSSSQATIDGLLEELNSLKHQNSLLQQDCTVFQQKRNSFLLQIQERDKDIGNMKNRIDSLMKSKESAIAKAELFEENLATDKNHIETSKKDIDLLNKTVHQLRDKIKSHESQLNQQQFQRKDLEATQKIEILDLTKRNEYYQAQIGVREKRIKILTLELEESQKRLAISRRQFRDKRRHCADLSEELQKWKKAVGFESENLQSLRQKLKAMESANSALQSELKFTKAQYFLAMKERNKFETHCKQMNNIYEYRELRNRMLMKQHELSLNTLKIRDQQKEILCKRRREVWCKR</sequence>
<organism evidence="2 3">
    <name type="scientific">Nephila pilipes</name>
    <name type="common">Giant wood spider</name>
    <name type="synonym">Nephila maculata</name>
    <dbReference type="NCBI Taxonomy" id="299642"/>
    <lineage>
        <taxon>Eukaryota</taxon>
        <taxon>Metazoa</taxon>
        <taxon>Ecdysozoa</taxon>
        <taxon>Arthropoda</taxon>
        <taxon>Chelicerata</taxon>
        <taxon>Arachnida</taxon>
        <taxon>Araneae</taxon>
        <taxon>Araneomorphae</taxon>
        <taxon>Entelegynae</taxon>
        <taxon>Araneoidea</taxon>
        <taxon>Nephilidae</taxon>
        <taxon>Nephila</taxon>
    </lineage>
</organism>
<reference evidence="2" key="1">
    <citation type="submission" date="2020-08" db="EMBL/GenBank/DDBJ databases">
        <title>Multicomponent nature underlies the extraordinary mechanical properties of spider dragline silk.</title>
        <authorList>
            <person name="Kono N."/>
            <person name="Nakamura H."/>
            <person name="Mori M."/>
            <person name="Yoshida Y."/>
            <person name="Ohtoshi R."/>
            <person name="Malay A.D."/>
            <person name="Moran D.A.P."/>
            <person name="Tomita M."/>
            <person name="Numata K."/>
            <person name="Arakawa K."/>
        </authorList>
    </citation>
    <scope>NUCLEOTIDE SEQUENCE</scope>
</reference>
<feature type="coiled-coil region" evidence="1">
    <location>
        <begin position="89"/>
        <end position="130"/>
    </location>
</feature>
<dbReference type="AlphaFoldDB" id="A0A8X6QB44"/>
<comment type="caution">
    <text evidence="2">The sequence shown here is derived from an EMBL/GenBank/DDBJ whole genome shotgun (WGS) entry which is preliminary data.</text>
</comment>
<name>A0A8X6QB44_NEPPI</name>
<evidence type="ECO:0000313" key="3">
    <source>
        <dbReference type="Proteomes" id="UP000887013"/>
    </source>
</evidence>
<proteinExistence type="predicted"/>
<dbReference type="EMBL" id="BMAW01077950">
    <property type="protein sequence ID" value="GFU08881.1"/>
    <property type="molecule type" value="Genomic_DNA"/>
</dbReference>
<evidence type="ECO:0000256" key="1">
    <source>
        <dbReference type="SAM" id="Coils"/>
    </source>
</evidence>
<keyword evidence="3" id="KW-1185">Reference proteome</keyword>
<feature type="coiled-coil region" evidence="1">
    <location>
        <begin position="457"/>
        <end position="484"/>
    </location>
</feature>
<dbReference type="OrthoDB" id="6426495at2759"/>
<keyword evidence="1" id="KW-0175">Coiled coil</keyword>
<dbReference type="Proteomes" id="UP000887013">
    <property type="component" value="Unassembled WGS sequence"/>
</dbReference>
<evidence type="ECO:0000313" key="2">
    <source>
        <dbReference type="EMBL" id="GFU08881.1"/>
    </source>
</evidence>
<feature type="coiled-coil region" evidence="1">
    <location>
        <begin position="341"/>
        <end position="382"/>
    </location>
</feature>